<organism evidence="2 3">
    <name type="scientific">Metschnikowia bicuspidata var. bicuspidata NRRL YB-4993</name>
    <dbReference type="NCBI Taxonomy" id="869754"/>
    <lineage>
        <taxon>Eukaryota</taxon>
        <taxon>Fungi</taxon>
        <taxon>Dikarya</taxon>
        <taxon>Ascomycota</taxon>
        <taxon>Saccharomycotina</taxon>
        <taxon>Pichiomycetes</taxon>
        <taxon>Metschnikowiaceae</taxon>
        <taxon>Metschnikowia</taxon>
    </lineage>
</organism>
<evidence type="ECO:0000313" key="3">
    <source>
        <dbReference type="Proteomes" id="UP000092555"/>
    </source>
</evidence>
<protein>
    <submittedName>
        <fullName evidence="2">Uncharacterized protein</fullName>
    </submittedName>
</protein>
<dbReference type="OrthoDB" id="4076003at2759"/>
<reference evidence="2 3" key="1">
    <citation type="submission" date="2016-05" db="EMBL/GenBank/DDBJ databases">
        <title>Comparative genomics of biotechnologically important yeasts.</title>
        <authorList>
            <consortium name="DOE Joint Genome Institute"/>
            <person name="Riley R."/>
            <person name="Haridas S."/>
            <person name="Wolfe K.H."/>
            <person name="Lopes M.R."/>
            <person name="Hittinger C.T."/>
            <person name="Goker M."/>
            <person name="Salamov A."/>
            <person name="Wisecaver J."/>
            <person name="Long T.M."/>
            <person name="Aerts A.L."/>
            <person name="Barry K."/>
            <person name="Choi C."/>
            <person name="Clum A."/>
            <person name="Coughlan A.Y."/>
            <person name="Deshpande S."/>
            <person name="Douglass A.P."/>
            <person name="Hanson S.J."/>
            <person name="Klenk H.-P."/>
            <person name="LaButti K."/>
            <person name="Lapidus A."/>
            <person name="Lindquist E."/>
            <person name="Lipzen A."/>
            <person name="Meier-kolthoff J.P."/>
            <person name="Ohm R.A."/>
            <person name="Otillar R.P."/>
            <person name="Pangilinan J."/>
            <person name="Peng Y."/>
            <person name="Rokas A."/>
            <person name="Rosa C.A."/>
            <person name="Scheuner C."/>
            <person name="Sibirny A.A."/>
            <person name="Slot J.C."/>
            <person name="Stielow J.B."/>
            <person name="Sun H."/>
            <person name="Kurtzman C.P."/>
            <person name="Blackwell M."/>
            <person name="Grigoriev I.V."/>
            <person name="Jeffries T.W."/>
        </authorList>
    </citation>
    <scope>NUCLEOTIDE SEQUENCE [LARGE SCALE GENOMIC DNA]</scope>
    <source>
        <strain evidence="2 3">NRRL YB-4993</strain>
    </source>
</reference>
<dbReference type="EMBL" id="LXTC01000002">
    <property type="protein sequence ID" value="OBA22263.1"/>
    <property type="molecule type" value="Genomic_DNA"/>
</dbReference>
<dbReference type="AlphaFoldDB" id="A0A1A0HED3"/>
<gene>
    <name evidence="2" type="ORF">METBIDRAFT_11121</name>
</gene>
<keyword evidence="3" id="KW-1185">Reference proteome</keyword>
<comment type="caution">
    <text evidence="2">The sequence shown here is derived from an EMBL/GenBank/DDBJ whole genome shotgun (WGS) entry which is preliminary data.</text>
</comment>
<proteinExistence type="predicted"/>
<feature type="region of interest" description="Disordered" evidence="1">
    <location>
        <begin position="352"/>
        <end position="373"/>
    </location>
</feature>
<dbReference type="RefSeq" id="XP_018712759.1">
    <property type="nucleotide sequence ID" value="XM_018853919.1"/>
</dbReference>
<sequence>MSIDSYKSSIIAMLINELPIQVNKRHLDIDIAEESRGLNNILLKRLQAKLDGAQKNSLVLKTKSLSCVNRPRRPGLRTHTSKLHLIDDTTLTSLPFPPPAPSKRFKPKFLSASHITQNSEFLRDESQLLYSVDLARATLDGTLFAESIDLSKQDTTMNGTICDYENDTLEETFDDSQDPIVLVEDYMTEAQSKETVFRKKSLANIKKRLREKSLRPSLTPNSASPGSFKVDFGRCNLPRVSTPGNENLEAIFGKIPGSEKLKYCTLCDKPLYEISSVLSSTEAMNTSHAANLSHAYQEFVCWGCIDTYEEVFNELYEAETKHSEEVARQSNHAIHQTSNSILDIDYMSLMTSEEQHEKTQNRGDSTQPQKKRKFSTDLISRLQRLSAVSQPKNGSAEWVAGWQEKLRRSLNNVLTNAFASDDQTL</sequence>
<dbReference type="Proteomes" id="UP000092555">
    <property type="component" value="Unassembled WGS sequence"/>
</dbReference>
<dbReference type="GeneID" id="30026895"/>
<name>A0A1A0HED3_9ASCO</name>
<accession>A0A1A0HED3</accession>
<evidence type="ECO:0000256" key="1">
    <source>
        <dbReference type="SAM" id="MobiDB-lite"/>
    </source>
</evidence>
<evidence type="ECO:0000313" key="2">
    <source>
        <dbReference type="EMBL" id="OBA22263.1"/>
    </source>
</evidence>